<dbReference type="OrthoDB" id="3220614at2759"/>
<comment type="caution">
    <text evidence="1">The sequence shown here is derived from an EMBL/GenBank/DDBJ whole genome shotgun (WGS) entry which is preliminary data.</text>
</comment>
<dbReference type="EMBL" id="JADNRY010000080">
    <property type="protein sequence ID" value="KAF9066903.1"/>
    <property type="molecule type" value="Genomic_DNA"/>
</dbReference>
<name>A0A9P5U6J3_9AGAR</name>
<dbReference type="InterPro" id="IPR046521">
    <property type="entry name" value="DUF6698"/>
</dbReference>
<organism evidence="1 2">
    <name type="scientific">Rhodocollybia butyracea</name>
    <dbReference type="NCBI Taxonomy" id="206335"/>
    <lineage>
        <taxon>Eukaryota</taxon>
        <taxon>Fungi</taxon>
        <taxon>Dikarya</taxon>
        <taxon>Basidiomycota</taxon>
        <taxon>Agaricomycotina</taxon>
        <taxon>Agaricomycetes</taxon>
        <taxon>Agaricomycetidae</taxon>
        <taxon>Agaricales</taxon>
        <taxon>Marasmiineae</taxon>
        <taxon>Omphalotaceae</taxon>
        <taxon>Rhodocollybia</taxon>
    </lineage>
</organism>
<dbReference type="Proteomes" id="UP000772434">
    <property type="component" value="Unassembled WGS sequence"/>
</dbReference>
<dbReference type="AlphaFoldDB" id="A0A9P5U6J3"/>
<evidence type="ECO:0000313" key="1">
    <source>
        <dbReference type="EMBL" id="KAF9066903.1"/>
    </source>
</evidence>
<proteinExistence type="predicted"/>
<gene>
    <name evidence="1" type="ORF">BDP27DRAFT_971791</name>
</gene>
<accession>A0A9P5U6J3</accession>
<sequence length="116" mass="13210">MVRFSQKSIPVKNGMQRVTSRHIAYAIVQARFALSISDTWNYNNDDFSDVESYSEIVDYFEDDPKDERAVHLLEGWNKKVFGHPQGRQDSAIVKETLITQNSSYAPPSTTLIVRAA</sequence>
<reference evidence="1" key="1">
    <citation type="submission" date="2020-11" db="EMBL/GenBank/DDBJ databases">
        <authorList>
            <consortium name="DOE Joint Genome Institute"/>
            <person name="Ahrendt S."/>
            <person name="Riley R."/>
            <person name="Andreopoulos W."/>
            <person name="Labutti K."/>
            <person name="Pangilinan J."/>
            <person name="Ruiz-Duenas F.J."/>
            <person name="Barrasa J.M."/>
            <person name="Sanchez-Garcia M."/>
            <person name="Camarero S."/>
            <person name="Miyauchi S."/>
            <person name="Serrano A."/>
            <person name="Linde D."/>
            <person name="Babiker R."/>
            <person name="Drula E."/>
            <person name="Ayuso-Fernandez I."/>
            <person name="Pacheco R."/>
            <person name="Padilla G."/>
            <person name="Ferreira P."/>
            <person name="Barriuso J."/>
            <person name="Kellner H."/>
            <person name="Castanera R."/>
            <person name="Alfaro M."/>
            <person name="Ramirez L."/>
            <person name="Pisabarro A.G."/>
            <person name="Kuo A."/>
            <person name="Tritt A."/>
            <person name="Lipzen A."/>
            <person name="He G."/>
            <person name="Yan M."/>
            <person name="Ng V."/>
            <person name="Cullen D."/>
            <person name="Martin F."/>
            <person name="Rosso M.-N."/>
            <person name="Henrissat B."/>
            <person name="Hibbett D."/>
            <person name="Martinez A.T."/>
            <person name="Grigoriev I.V."/>
        </authorList>
    </citation>
    <scope>NUCLEOTIDE SEQUENCE</scope>
    <source>
        <strain evidence="1">AH 40177</strain>
    </source>
</reference>
<protein>
    <submittedName>
        <fullName evidence="1">Uncharacterized protein</fullName>
    </submittedName>
</protein>
<evidence type="ECO:0000313" key="2">
    <source>
        <dbReference type="Proteomes" id="UP000772434"/>
    </source>
</evidence>
<dbReference type="Pfam" id="PF20414">
    <property type="entry name" value="DUF6698"/>
    <property type="match status" value="1"/>
</dbReference>
<keyword evidence="2" id="KW-1185">Reference proteome</keyword>